<dbReference type="GeneID" id="24094340"/>
<feature type="region of interest" description="Disordered" evidence="3">
    <location>
        <begin position="156"/>
        <end position="371"/>
    </location>
</feature>
<dbReference type="InParanoid" id="J4H145"/>
<evidence type="ECO:0000256" key="2">
    <source>
        <dbReference type="SAM" id="Coils"/>
    </source>
</evidence>
<evidence type="ECO:0000313" key="4">
    <source>
        <dbReference type="EMBL" id="CCL99429.1"/>
    </source>
</evidence>
<feature type="region of interest" description="Disordered" evidence="3">
    <location>
        <begin position="53"/>
        <end position="90"/>
    </location>
</feature>
<dbReference type="GO" id="GO:0072659">
    <property type="term" value="P:protein localization to plasma membrane"/>
    <property type="evidence" value="ECO:0007669"/>
    <property type="project" value="InterPro"/>
</dbReference>
<feature type="compositionally biased region" description="Polar residues" evidence="3">
    <location>
        <begin position="183"/>
        <end position="205"/>
    </location>
</feature>
<feature type="region of interest" description="Disordered" evidence="3">
    <location>
        <begin position="1290"/>
        <end position="1320"/>
    </location>
</feature>
<dbReference type="SUPFAM" id="SSF48371">
    <property type="entry name" value="ARM repeat"/>
    <property type="match status" value="1"/>
</dbReference>
<feature type="compositionally biased region" description="Polar residues" evidence="3">
    <location>
        <begin position="1290"/>
        <end position="1305"/>
    </location>
</feature>
<dbReference type="EMBL" id="HE796932">
    <property type="protein sequence ID" value="CCL99429.1"/>
    <property type="molecule type" value="Genomic_DNA"/>
</dbReference>
<evidence type="ECO:0000256" key="1">
    <source>
        <dbReference type="ARBA" id="ARBA00010216"/>
    </source>
</evidence>
<dbReference type="STRING" id="599839.J4H145"/>
<feature type="compositionally biased region" description="Low complexity" evidence="3">
    <location>
        <begin position="69"/>
        <end position="81"/>
    </location>
</feature>
<dbReference type="InterPro" id="IPR049150">
    <property type="entry name" value="EFR3_HEAT-like_rpt"/>
</dbReference>
<proteinExistence type="inferred from homology"/>
<dbReference type="Pfam" id="PF21072">
    <property type="entry name" value="EFR3"/>
    <property type="match status" value="1"/>
</dbReference>
<feature type="compositionally biased region" description="Pro residues" evidence="3">
    <location>
        <begin position="58"/>
        <end position="68"/>
    </location>
</feature>
<feature type="compositionally biased region" description="Polar residues" evidence="3">
    <location>
        <begin position="156"/>
        <end position="167"/>
    </location>
</feature>
<dbReference type="RefSeq" id="XP_012178712.1">
    <property type="nucleotide sequence ID" value="XM_012323322.1"/>
</dbReference>
<accession>J4H145</accession>
<dbReference type="PANTHER" id="PTHR47766">
    <property type="entry name" value="PROTEIN EFR3"/>
    <property type="match status" value="1"/>
</dbReference>
<feature type="coiled-coil region" evidence="2">
    <location>
        <begin position="123"/>
        <end position="150"/>
    </location>
</feature>
<organism evidence="4 5">
    <name type="scientific">Fibroporia radiculosa</name>
    <dbReference type="NCBI Taxonomy" id="599839"/>
    <lineage>
        <taxon>Eukaryota</taxon>
        <taxon>Fungi</taxon>
        <taxon>Dikarya</taxon>
        <taxon>Basidiomycota</taxon>
        <taxon>Agaricomycotina</taxon>
        <taxon>Agaricomycetes</taxon>
        <taxon>Polyporales</taxon>
        <taxon>Fibroporiaceae</taxon>
        <taxon>Fibroporia</taxon>
    </lineage>
</organism>
<feature type="region of interest" description="Disordered" evidence="3">
    <location>
        <begin position="1"/>
        <end position="27"/>
    </location>
</feature>
<comment type="similarity">
    <text evidence="1">Belongs to the EFR3 family.</text>
</comment>
<evidence type="ECO:0000256" key="3">
    <source>
        <dbReference type="SAM" id="MobiDB-lite"/>
    </source>
</evidence>
<dbReference type="InterPro" id="IPR016024">
    <property type="entry name" value="ARM-type_fold"/>
</dbReference>
<feature type="region of interest" description="Disordered" evidence="3">
    <location>
        <begin position="1145"/>
        <end position="1180"/>
    </location>
</feature>
<gene>
    <name evidence="4" type="ORF">FIBRA_01447</name>
</gene>
<dbReference type="InterPro" id="IPR039786">
    <property type="entry name" value="EFR3"/>
</dbReference>
<evidence type="ECO:0000313" key="5">
    <source>
        <dbReference type="Proteomes" id="UP000006352"/>
    </source>
</evidence>
<sequence length="1661" mass="183458">MSSELSNALNPDIVTTRRSRQSYSSLPLLEPQVSPQLVERARPAFVPHRSELELAIAEPPPRPTPTSLPEPVLAPEEAPVPQTCVPAPRPPNVVQELLRVLTATKEATENERKRRVAWEREQEDRYVRRQAEMEKQMDQMRRELLELKSLVGSITQPSTHVDSTRSAVSAEGGYGPVEHHGLSASSAGTSSIRETNSDSTMSESPAIQMPMTPLTPASEPTPRLVYHRDVDPPSYHGESSSRVLEPHSRLPLTTPFPNIEEMREPTPARTQSRATEDHTFAFDEESPSEPSSSLRERSLSHTSVQIQRPFAPSPTLRTPRESLPMSPPTTSTIYNRGIPLQYSERDGNESSDDDNSESLVGEHSRKRANGHDGRCLTIQHAMRLHILLAMEIENDKDLPDSHAEDTPLSVEEPIRFVWEKTVKQSAHNGAMKRRLVADIMSSRGMYAYVPDKDFTKKTLDAVFDQTFTTLRQKYKAQKDATVALQRKKRDDQKARKARRFGRKKLKLTNRTEARKKLEPFSNAVFENALRHECMSSEESCDEADTSETVTGDNGRKTQVLTIRGLPWRSLRLQRFYATLDDQEQVDKSTKLKRGIGRKERHIGPYKEGIVLPPSGVASWMISKRWTRHLEMTRPDLAALMRAFILDPSHSNWILVSGITLFYQSLSSKYSSRGPMHLPFTPNHIHLISECYPSSAALVSSGPEYLPNSQELSRLTYYASNRPGKITKLTNELERKVKTDSRKAQGNTRCRASLLITLYIFKALAAECRRDISLLTASLLSAVSITLSTLSSDLEVAARAATVFTAWATYTDGRLIGVDRGVTQNYVSCLQHFSGMGKKKIEDREVRNRTRLVGLATLTAAVHSEALYHSFTHFKLQVSAIIPALLTVFTEVEVDTLKNEAGVIKEGPKFAFTDEFRTKPALERRAASIHLHIDGERGPSSSDVVNASLHALSSLLGHSTAPQVGVIMSAAFEFFDDSGGWNRVEQCRWFAAKACQWTQYQYRYAVPTRLVECLVTGQDASQATSQLTTLALMLTTIFTSPIPLINLSTSDLISSLISVVFHRINVHVDDPLLGTLVECIASLGTHVYYADQIQDLAGELISRIVMVESGGIPGGSKGNADKSRSQAIRCLLASLLGLMHAADPHDDAKVDSSTDRDIHNSGTSPELPSPNNPSIHDVHVRSSRRTKIAPEVWQDTLILLCDRDYAVRADYAAVLVSYLQSEVSILGSHTDKIISKHPRTLAEGPTEQSNTITAMMQGDSTTRFLHALHAYVYLLATSSIVDIYPTRSSSPDHVSAGDSSTIQGGSVNLDPEQSYDASRPLPARSCKTSFILRAMQKVPKKLSHSTPSITTLSDYGNILAILTAVHEHLPIRGLLVGVPMLLALDHACRPDDATTPPSELVLAIQHIHAKTWSELGKVWSCNEVVEQVQEALSKSPLVLPQPLSVQPGTFHPTHEAVAFTSSSMDANAVLELQTAKLCTCLASHQNVRDTVGLNQDALIRRMTAPWTADSAFRESIESNQNYESLHRDGLSPLIKVAPALMQIENISLQSLPRSTRGVGVTDLREALEGRSSISNPNLANKAPSISTLDHASTLAYPDIHHGLAPTRSKPQRSKLAGPGEVRDVLNKLGIGKPNGSSHLKSSFPGLQKPEQRMPSLTPPYKA</sequence>
<feature type="compositionally biased region" description="Basic and acidic residues" evidence="3">
    <location>
        <begin position="1145"/>
        <end position="1158"/>
    </location>
</feature>
<dbReference type="Proteomes" id="UP000006352">
    <property type="component" value="Unassembled WGS sequence"/>
</dbReference>
<keyword evidence="2" id="KW-0175">Coiled coil</keyword>
<reference evidence="4 5" key="1">
    <citation type="journal article" date="2012" name="Appl. Environ. Microbiol.">
        <title>Short-read sequencing for genomic analysis of the brown rot fungus Fibroporia radiculosa.</title>
        <authorList>
            <person name="Tang J.D."/>
            <person name="Perkins A.D."/>
            <person name="Sonstegard T.S."/>
            <person name="Schroeder S.G."/>
            <person name="Burgess S.C."/>
            <person name="Diehl S.V."/>
        </authorList>
    </citation>
    <scope>NUCLEOTIDE SEQUENCE [LARGE SCALE GENOMIC DNA]</scope>
    <source>
        <strain evidence="4 5">TFFH 294</strain>
    </source>
</reference>
<dbReference type="HOGENOM" id="CLU_242147_0_0_1"/>
<dbReference type="PANTHER" id="PTHR47766:SF1">
    <property type="entry name" value="PROTEIN EFR3"/>
    <property type="match status" value="1"/>
</dbReference>
<keyword evidence="5" id="KW-1185">Reference proteome</keyword>
<name>J4H145_9APHY</name>
<protein>
    <submittedName>
        <fullName evidence="4">Uncharacterized protein</fullName>
    </submittedName>
</protein>
<feature type="region of interest" description="Disordered" evidence="3">
    <location>
        <begin position="1599"/>
        <end position="1661"/>
    </location>
</feature>
<dbReference type="OrthoDB" id="274691at2759"/>